<keyword evidence="6 8" id="KW-0482">Metalloprotease</keyword>
<reference evidence="11" key="1">
    <citation type="submission" date="2025-05" db="UniProtKB">
        <authorList>
            <consortium name="Ensembl"/>
        </authorList>
    </citation>
    <scope>IDENTIFICATION</scope>
</reference>
<organism evidence="11 12">
    <name type="scientific">Eptatretus burgeri</name>
    <name type="common">Inshore hagfish</name>
    <dbReference type="NCBI Taxonomy" id="7764"/>
    <lineage>
        <taxon>Eukaryota</taxon>
        <taxon>Metazoa</taxon>
        <taxon>Chordata</taxon>
        <taxon>Craniata</taxon>
        <taxon>Vertebrata</taxon>
        <taxon>Cyclostomata</taxon>
        <taxon>Myxini</taxon>
        <taxon>Myxiniformes</taxon>
        <taxon>Myxinidae</taxon>
        <taxon>Eptatretinae</taxon>
        <taxon>Eptatretus</taxon>
    </lineage>
</organism>
<feature type="transmembrane region" description="Helical" evidence="10">
    <location>
        <begin position="355"/>
        <end position="378"/>
    </location>
</feature>
<keyword evidence="4 9" id="KW-0378">Hydrolase</keyword>
<feature type="active site" evidence="7">
    <location>
        <position position="19"/>
    </location>
</feature>
<evidence type="ECO:0000313" key="12">
    <source>
        <dbReference type="Proteomes" id="UP000694388"/>
    </source>
</evidence>
<evidence type="ECO:0000256" key="9">
    <source>
        <dbReference type="RuleBase" id="RU366077"/>
    </source>
</evidence>
<evidence type="ECO:0000256" key="1">
    <source>
        <dbReference type="ARBA" id="ARBA00005860"/>
    </source>
</evidence>
<feature type="binding site" evidence="8">
    <location>
        <position position="18"/>
    </location>
    <ligand>
        <name>Zn(2+)</name>
        <dbReference type="ChEBI" id="CHEBI:29105"/>
        <note>catalytic</note>
    </ligand>
</feature>
<sequence length="400" mass="44485">MLLSTVYDRQQMLMMTTHELIHILGFSKDLFSKWSDCSMSDAPGVGCPLWAQVTNKDAHGQQRMYSPTVRRQMRRHLGCSDDDCGVPLENMGAASLPSSHWEARTLYSSIMTAAPGPPTLSLLDPLTLAALEDTGWYRVTHHAAQVLLWGKGQGHDFGLTSTCDDPSSRFFCLGSGSGCHHWHKDKGFCETDVFLEGCRVYKPFANGSECWKEENARISRELIRTGEAYGAESRCFFANLSKEQDKEPAASPLEGRCYRHRCQTQGCFDVMVGSSPWITCPQGNTIEVPGYKGILECPEGRLCLDTQPLIFGSAMSPTQAPLMDFELLSHNASGSAEIIWTGDGKRLPVEKPGDVVALVVSACAVWIAVISICFYCWWRARSRIFPREQENSREIATHEL</sequence>
<protein>
    <recommendedName>
        <fullName evidence="9">Leishmanolysin-like peptidase</fullName>
        <ecNumber evidence="9">3.4.24.-</ecNumber>
    </recommendedName>
</protein>
<feature type="binding site" evidence="8">
    <location>
        <position position="22"/>
    </location>
    <ligand>
        <name>Zn(2+)</name>
        <dbReference type="ChEBI" id="CHEBI:29105"/>
        <note>catalytic</note>
    </ligand>
</feature>
<keyword evidence="10" id="KW-0472">Membrane</keyword>
<evidence type="ECO:0000256" key="5">
    <source>
        <dbReference type="ARBA" id="ARBA00022833"/>
    </source>
</evidence>
<dbReference type="GeneTree" id="ENSGT00940000163573"/>
<comment type="cofactor">
    <cofactor evidence="8 9">
        <name>Zn(2+)</name>
        <dbReference type="ChEBI" id="CHEBI:29105"/>
    </cofactor>
    <text evidence="8 9">Binds 1 zinc ion per subunit.</text>
</comment>
<comment type="similarity">
    <text evidence="1 9">Belongs to the peptidase M8 family.</text>
</comment>
<evidence type="ECO:0000256" key="4">
    <source>
        <dbReference type="ARBA" id="ARBA00022801"/>
    </source>
</evidence>
<dbReference type="EC" id="3.4.24.-" evidence="9"/>
<dbReference type="SUPFAM" id="SSF55486">
    <property type="entry name" value="Metalloproteases ('zincins'), catalytic domain"/>
    <property type="match status" value="1"/>
</dbReference>
<keyword evidence="10" id="KW-1133">Transmembrane helix</keyword>
<keyword evidence="10" id="KW-0812">Transmembrane</keyword>
<evidence type="ECO:0000313" key="11">
    <source>
        <dbReference type="Ensembl" id="ENSEBUP00000015144.1"/>
    </source>
</evidence>
<feature type="binding site" evidence="8">
    <location>
        <position position="100"/>
    </location>
    <ligand>
        <name>Zn(2+)</name>
        <dbReference type="ChEBI" id="CHEBI:29105"/>
        <note>catalytic</note>
    </ligand>
</feature>
<evidence type="ECO:0000256" key="3">
    <source>
        <dbReference type="ARBA" id="ARBA00022723"/>
    </source>
</evidence>
<dbReference type="GO" id="GO:0005737">
    <property type="term" value="C:cytoplasm"/>
    <property type="evidence" value="ECO:0007669"/>
    <property type="project" value="TreeGrafter"/>
</dbReference>
<dbReference type="Gene3D" id="3.90.132.10">
    <property type="entry name" value="Leishmanolysin , domain 2"/>
    <property type="match status" value="1"/>
</dbReference>
<evidence type="ECO:0000256" key="2">
    <source>
        <dbReference type="ARBA" id="ARBA00022670"/>
    </source>
</evidence>
<dbReference type="GO" id="GO:0046872">
    <property type="term" value="F:metal ion binding"/>
    <property type="evidence" value="ECO:0007669"/>
    <property type="project" value="UniProtKB-KW"/>
</dbReference>
<dbReference type="Ensembl" id="ENSEBUT00000015708.1">
    <property type="protein sequence ID" value="ENSEBUP00000015132.1"/>
    <property type="gene ID" value="ENSEBUG00000009532.1"/>
</dbReference>
<dbReference type="Pfam" id="PF01457">
    <property type="entry name" value="Peptidase_M8"/>
    <property type="match status" value="2"/>
</dbReference>
<evidence type="ECO:0000256" key="8">
    <source>
        <dbReference type="PIRSR" id="PIRSR601577-2"/>
    </source>
</evidence>
<keyword evidence="2 9" id="KW-0645">Protease</keyword>
<dbReference type="Gene3D" id="2.30.34.10">
    <property type="entry name" value="Leishmanolysin domain 4"/>
    <property type="match status" value="1"/>
</dbReference>
<dbReference type="GO" id="GO:0006508">
    <property type="term" value="P:proteolysis"/>
    <property type="evidence" value="ECO:0007669"/>
    <property type="project" value="UniProtKB-KW"/>
</dbReference>
<dbReference type="Proteomes" id="UP000694388">
    <property type="component" value="Unplaced"/>
</dbReference>
<dbReference type="PANTHER" id="PTHR10942">
    <property type="entry name" value="LEISHMANOLYSIN-LIKE PEPTIDASE"/>
    <property type="match status" value="1"/>
</dbReference>
<dbReference type="AlphaFoldDB" id="A0A8C4QHR2"/>
<keyword evidence="12" id="KW-1185">Reference proteome</keyword>
<dbReference type="PANTHER" id="PTHR10942:SF6">
    <property type="entry name" value="CILIATED LEFT-RIGHT ORGANIZER METALLOPEPTIDASE"/>
    <property type="match status" value="1"/>
</dbReference>
<evidence type="ECO:0000256" key="10">
    <source>
        <dbReference type="SAM" id="Phobius"/>
    </source>
</evidence>
<proteinExistence type="inferred from homology"/>
<evidence type="ECO:0000256" key="6">
    <source>
        <dbReference type="ARBA" id="ARBA00023049"/>
    </source>
</evidence>
<dbReference type="GO" id="GO:0007155">
    <property type="term" value="P:cell adhesion"/>
    <property type="evidence" value="ECO:0007669"/>
    <property type="project" value="InterPro"/>
</dbReference>
<dbReference type="InterPro" id="IPR001577">
    <property type="entry name" value="Peptidase_M8"/>
</dbReference>
<dbReference type="GO" id="GO:0004222">
    <property type="term" value="F:metalloendopeptidase activity"/>
    <property type="evidence" value="ECO:0007669"/>
    <property type="project" value="UniProtKB-UniRule"/>
</dbReference>
<keyword evidence="5 8" id="KW-0862">Zinc</keyword>
<dbReference type="GO" id="GO:0016020">
    <property type="term" value="C:membrane"/>
    <property type="evidence" value="ECO:0007669"/>
    <property type="project" value="InterPro"/>
</dbReference>
<evidence type="ECO:0000256" key="7">
    <source>
        <dbReference type="PIRSR" id="PIRSR601577-1"/>
    </source>
</evidence>
<name>A0A8C4QHR2_EPTBU</name>
<dbReference type="Ensembl" id="ENSEBUT00000015719.1">
    <property type="protein sequence ID" value="ENSEBUP00000015144.1"/>
    <property type="gene ID" value="ENSEBUG00000009532.1"/>
</dbReference>
<keyword evidence="3 8" id="KW-0479">Metal-binding</keyword>
<accession>A0A8C4QHR2</accession>